<dbReference type="HAMAP" id="MF_00715">
    <property type="entry name" value="SlyX"/>
    <property type="match status" value="1"/>
</dbReference>
<evidence type="ECO:0000313" key="3">
    <source>
        <dbReference type="EMBL" id="MCK7594859.1"/>
    </source>
</evidence>
<evidence type="ECO:0000256" key="1">
    <source>
        <dbReference type="HAMAP-Rule" id="MF_00715"/>
    </source>
</evidence>
<dbReference type="RefSeq" id="WP_248210697.1">
    <property type="nucleotide sequence ID" value="NZ_JALNMH010000012.1"/>
</dbReference>
<accession>A0ABT0GJY3</accession>
<organism evidence="3 4">
    <name type="scientific">Pseudomarimonas salicorniae</name>
    <dbReference type="NCBI Taxonomy" id="2933270"/>
    <lineage>
        <taxon>Bacteria</taxon>
        <taxon>Pseudomonadati</taxon>
        <taxon>Pseudomonadota</taxon>
        <taxon>Gammaproteobacteria</taxon>
        <taxon>Lysobacterales</taxon>
        <taxon>Lysobacteraceae</taxon>
        <taxon>Pseudomarimonas</taxon>
    </lineage>
</organism>
<name>A0ABT0GJY3_9GAMM</name>
<dbReference type="PANTHER" id="PTHR36508">
    <property type="entry name" value="PROTEIN SLYX"/>
    <property type="match status" value="1"/>
</dbReference>
<feature type="coiled-coil region" evidence="2">
    <location>
        <begin position="9"/>
        <end position="54"/>
    </location>
</feature>
<gene>
    <name evidence="1" type="primary">slyX</name>
    <name evidence="3" type="ORF">M0G41_14400</name>
</gene>
<dbReference type="Proteomes" id="UP001431449">
    <property type="component" value="Unassembled WGS sequence"/>
</dbReference>
<dbReference type="PANTHER" id="PTHR36508:SF1">
    <property type="entry name" value="PROTEIN SLYX"/>
    <property type="match status" value="1"/>
</dbReference>
<reference evidence="3" key="1">
    <citation type="submission" date="2022-04" db="EMBL/GenBank/DDBJ databases">
        <title>Lysobacter sp. CAU 1642 isolated from sea sand.</title>
        <authorList>
            <person name="Kim W."/>
        </authorList>
    </citation>
    <scope>NUCLEOTIDE SEQUENCE</scope>
    <source>
        <strain evidence="3">CAU 1642</strain>
    </source>
</reference>
<keyword evidence="4" id="KW-1185">Reference proteome</keyword>
<dbReference type="EMBL" id="JALNMH010000012">
    <property type="protein sequence ID" value="MCK7594859.1"/>
    <property type="molecule type" value="Genomic_DNA"/>
</dbReference>
<keyword evidence="2" id="KW-0175">Coiled coil</keyword>
<proteinExistence type="inferred from homology"/>
<comment type="similarity">
    <text evidence="1">Belongs to the SlyX family.</text>
</comment>
<evidence type="ECO:0000256" key="2">
    <source>
        <dbReference type="SAM" id="Coils"/>
    </source>
</evidence>
<sequence>MGEGLEQRVVDLEVRVAFQEQALNELSDALAASREEQTRSARRLEAALADLKALRGTLYADPSTEPPPPHY</sequence>
<dbReference type="InterPro" id="IPR007236">
    <property type="entry name" value="SlyX"/>
</dbReference>
<protein>
    <recommendedName>
        <fullName evidence="1">Protein SlyX homolog</fullName>
    </recommendedName>
</protein>
<comment type="caution">
    <text evidence="3">The sequence shown here is derived from an EMBL/GenBank/DDBJ whole genome shotgun (WGS) entry which is preliminary data.</text>
</comment>
<dbReference type="Pfam" id="PF04102">
    <property type="entry name" value="SlyX"/>
    <property type="match status" value="1"/>
</dbReference>
<evidence type="ECO:0000313" key="4">
    <source>
        <dbReference type="Proteomes" id="UP001431449"/>
    </source>
</evidence>
<dbReference type="Gene3D" id="1.20.5.300">
    <property type="match status" value="1"/>
</dbReference>